<dbReference type="InterPro" id="IPR040442">
    <property type="entry name" value="Pyrv_kinase-like_dom_sf"/>
</dbReference>
<dbReference type="EC" id="4.1.2.20" evidence="5"/>
<protein>
    <submittedName>
        <fullName evidence="5">2-dehydro-3-deoxyglucarate aldolase</fullName>
        <ecNumber evidence="5">4.1.2.20</ecNumber>
    </submittedName>
</protein>
<dbReference type="InterPro" id="IPR050251">
    <property type="entry name" value="HpcH-HpaI_aldolase"/>
</dbReference>
<keyword evidence="6" id="KW-1185">Reference proteome</keyword>
<dbReference type="eggNOG" id="COG3836">
    <property type="taxonomic scope" value="Bacteria"/>
</dbReference>
<dbReference type="AlphaFoldDB" id="A2SC62"/>
<gene>
    <name evidence="5" type="ordered locus">Mpe_A0189</name>
</gene>
<organism evidence="5 6">
    <name type="scientific">Methylibium petroleiphilum (strain ATCC BAA-1232 / LMG 22953 / PM1)</name>
    <dbReference type="NCBI Taxonomy" id="420662"/>
    <lineage>
        <taxon>Bacteria</taxon>
        <taxon>Pseudomonadati</taxon>
        <taxon>Pseudomonadota</taxon>
        <taxon>Betaproteobacteria</taxon>
        <taxon>Burkholderiales</taxon>
        <taxon>Sphaerotilaceae</taxon>
        <taxon>Methylibium</taxon>
    </lineage>
</organism>
<feature type="domain" description="HpcH/HpaI aldolase/citrate lyase" evidence="4">
    <location>
        <begin position="29"/>
        <end position="253"/>
    </location>
</feature>
<sequence length="279" mass="28966">MNAFKQLLQNPARGIDAHPRASHQRVPLGTWVMSASPLVAEAIGHAGFDWAVLDMEHSPLELPGVVQMLQALATTKLVPIVRLPANDAVLFKRLLDAGASTLMVPFVQSAAEARRAVAATRYPPLGMRGVAGMSRATRYGTLRLDTQAADAGVALILQLETPQALDALEEIAAVEGVDALFIGPADLSAALGHGGNARHPAVQKLAAQAAERARAAGIPIGTLAGTPEMATQVRAAGFDFVGLGSDLGLLVHAAQASLHALRTPDAAAVHSLHVGTHAY</sequence>
<dbReference type="EMBL" id="CP000555">
    <property type="protein sequence ID" value="ABM93151.1"/>
    <property type="molecule type" value="Genomic_DNA"/>
</dbReference>
<dbReference type="InterPro" id="IPR005000">
    <property type="entry name" value="Aldolase/citrate-lyase_domain"/>
</dbReference>
<dbReference type="InterPro" id="IPR015813">
    <property type="entry name" value="Pyrv/PenolPyrv_kinase-like_dom"/>
</dbReference>
<comment type="similarity">
    <text evidence="1">Belongs to the HpcH/HpaI aldolase family.</text>
</comment>
<dbReference type="GO" id="GO:0005737">
    <property type="term" value="C:cytoplasm"/>
    <property type="evidence" value="ECO:0007669"/>
    <property type="project" value="TreeGrafter"/>
</dbReference>
<accession>A2SC62</accession>
<keyword evidence="2" id="KW-0479">Metal-binding</keyword>
<dbReference type="HOGENOM" id="CLU_059964_1_0_4"/>
<dbReference type="Proteomes" id="UP000000366">
    <property type="component" value="Chromosome"/>
</dbReference>
<name>A2SC62_METPP</name>
<evidence type="ECO:0000313" key="5">
    <source>
        <dbReference type="EMBL" id="ABM93151.1"/>
    </source>
</evidence>
<dbReference type="SUPFAM" id="SSF51621">
    <property type="entry name" value="Phosphoenolpyruvate/pyruvate domain"/>
    <property type="match status" value="1"/>
</dbReference>
<dbReference type="RefSeq" id="WP_011827790.1">
    <property type="nucleotide sequence ID" value="NC_008825.1"/>
</dbReference>
<dbReference type="STRING" id="420662.Mpe_A0189"/>
<evidence type="ECO:0000256" key="3">
    <source>
        <dbReference type="ARBA" id="ARBA00023239"/>
    </source>
</evidence>
<dbReference type="GO" id="GO:0046872">
    <property type="term" value="F:metal ion binding"/>
    <property type="evidence" value="ECO:0007669"/>
    <property type="project" value="UniProtKB-KW"/>
</dbReference>
<reference evidence="5 6" key="1">
    <citation type="journal article" date="2007" name="J. Bacteriol.">
        <title>Whole-genome analysis of the methyl tert-butyl ether-degrading beta-proteobacterium Methylibium petroleiphilum PM1.</title>
        <authorList>
            <person name="Kane S.R."/>
            <person name="Chakicherla A.Y."/>
            <person name="Chain P.S.G."/>
            <person name="Schmidt R."/>
            <person name="Shin M.W."/>
            <person name="Legler T.C."/>
            <person name="Scow K.M."/>
            <person name="Larimer F.W."/>
            <person name="Lucas S.M."/>
            <person name="Richardson P.M."/>
            <person name="Hristova K.R."/>
        </authorList>
    </citation>
    <scope>NUCLEOTIDE SEQUENCE [LARGE SCALE GENOMIC DNA]</scope>
    <source>
        <strain evidence="6">ATCC BAA-1232 / LMG 22953 / PM1</strain>
    </source>
</reference>
<evidence type="ECO:0000256" key="1">
    <source>
        <dbReference type="ARBA" id="ARBA00005568"/>
    </source>
</evidence>
<evidence type="ECO:0000256" key="2">
    <source>
        <dbReference type="ARBA" id="ARBA00022723"/>
    </source>
</evidence>
<dbReference type="PANTHER" id="PTHR30502:SF0">
    <property type="entry name" value="PHOSPHOENOLPYRUVATE CARBOXYLASE FAMILY PROTEIN"/>
    <property type="match status" value="1"/>
</dbReference>
<evidence type="ECO:0000313" key="6">
    <source>
        <dbReference type="Proteomes" id="UP000000366"/>
    </source>
</evidence>
<dbReference type="Pfam" id="PF03328">
    <property type="entry name" value="HpcH_HpaI"/>
    <property type="match status" value="1"/>
</dbReference>
<proteinExistence type="inferred from homology"/>
<evidence type="ECO:0000259" key="4">
    <source>
        <dbReference type="Pfam" id="PF03328"/>
    </source>
</evidence>
<dbReference type="PANTHER" id="PTHR30502">
    <property type="entry name" value="2-KETO-3-DEOXY-L-RHAMNONATE ALDOLASE"/>
    <property type="match status" value="1"/>
</dbReference>
<keyword evidence="3 5" id="KW-0456">Lyase</keyword>
<dbReference type="Gene3D" id="3.20.20.60">
    <property type="entry name" value="Phosphoenolpyruvate-binding domains"/>
    <property type="match status" value="1"/>
</dbReference>
<dbReference type="KEGG" id="mpt:Mpe_A0189"/>
<dbReference type="GO" id="GO:0008672">
    <property type="term" value="F:2-dehydro-3-deoxyglucarate aldolase activity"/>
    <property type="evidence" value="ECO:0007669"/>
    <property type="project" value="UniProtKB-EC"/>
</dbReference>